<dbReference type="Proteomes" id="UP000734854">
    <property type="component" value="Unassembled WGS sequence"/>
</dbReference>
<name>A0A8J5BAJ1_ZINOF</name>
<accession>A0A8J5BAJ1</accession>
<comment type="caution">
    <text evidence="1">The sequence shown here is derived from an EMBL/GenBank/DDBJ whole genome shotgun (WGS) entry which is preliminary data.</text>
</comment>
<sequence>MSGSKRVRGVCSIATGTPKTISMWGLSTPQGTSILGKLDRNWEGPLRVEAVVKPGTTKLAQLDGTELPSNLDLKGH</sequence>
<protein>
    <submittedName>
        <fullName evidence="1">Uncharacterized protein</fullName>
    </submittedName>
</protein>
<evidence type="ECO:0000313" key="2">
    <source>
        <dbReference type="Proteomes" id="UP000734854"/>
    </source>
</evidence>
<proteinExistence type="predicted"/>
<dbReference type="AlphaFoldDB" id="A0A8J5BAJ1"/>
<gene>
    <name evidence="1" type="ORF">ZIOFF_074332</name>
</gene>
<keyword evidence="2" id="KW-1185">Reference proteome</keyword>
<keyword evidence="1" id="KW-0496">Mitochondrion</keyword>
<dbReference type="EMBL" id="JACMSC010000023">
    <property type="protein sequence ID" value="KAG6467814.1"/>
    <property type="molecule type" value="Genomic_DNA"/>
</dbReference>
<reference evidence="1 2" key="1">
    <citation type="submission" date="2020-08" db="EMBL/GenBank/DDBJ databases">
        <title>Plant Genome Project.</title>
        <authorList>
            <person name="Zhang R.-G."/>
        </authorList>
    </citation>
    <scope>NUCLEOTIDE SEQUENCE [LARGE SCALE GENOMIC DNA]</scope>
    <source>
        <tissue evidence="1">Rhizome</tissue>
    </source>
</reference>
<geneLocation type="mitochondrion" evidence="1"/>
<evidence type="ECO:0000313" key="1">
    <source>
        <dbReference type="EMBL" id="KAG6467814.1"/>
    </source>
</evidence>
<organism evidence="1 2">
    <name type="scientific">Zingiber officinale</name>
    <name type="common">Ginger</name>
    <name type="synonym">Amomum zingiber</name>
    <dbReference type="NCBI Taxonomy" id="94328"/>
    <lineage>
        <taxon>Eukaryota</taxon>
        <taxon>Viridiplantae</taxon>
        <taxon>Streptophyta</taxon>
        <taxon>Embryophyta</taxon>
        <taxon>Tracheophyta</taxon>
        <taxon>Spermatophyta</taxon>
        <taxon>Magnoliopsida</taxon>
        <taxon>Liliopsida</taxon>
        <taxon>Zingiberales</taxon>
        <taxon>Zingiberaceae</taxon>
        <taxon>Zingiber</taxon>
    </lineage>
</organism>